<evidence type="ECO:0000313" key="6">
    <source>
        <dbReference type="Proteomes" id="UP001187192"/>
    </source>
</evidence>
<dbReference type="Proteomes" id="UP001187192">
    <property type="component" value="Unassembled WGS sequence"/>
</dbReference>
<comment type="caution">
    <text evidence="5">The sequence shown here is derived from an EMBL/GenBank/DDBJ whole genome shotgun (WGS) entry which is preliminary data.</text>
</comment>
<reference evidence="5" key="1">
    <citation type="submission" date="2023-07" db="EMBL/GenBank/DDBJ databases">
        <title>draft genome sequence of fig (Ficus carica).</title>
        <authorList>
            <person name="Takahashi T."/>
            <person name="Nishimura K."/>
        </authorList>
    </citation>
    <scope>NUCLEOTIDE SEQUENCE</scope>
</reference>
<evidence type="ECO:0000256" key="1">
    <source>
        <dbReference type="SAM" id="MobiDB-lite"/>
    </source>
</evidence>
<organism evidence="5 6">
    <name type="scientific">Ficus carica</name>
    <name type="common">Common fig</name>
    <dbReference type="NCBI Taxonomy" id="3494"/>
    <lineage>
        <taxon>Eukaryota</taxon>
        <taxon>Viridiplantae</taxon>
        <taxon>Streptophyta</taxon>
        <taxon>Embryophyta</taxon>
        <taxon>Tracheophyta</taxon>
        <taxon>Spermatophyta</taxon>
        <taxon>Magnoliopsida</taxon>
        <taxon>eudicotyledons</taxon>
        <taxon>Gunneridae</taxon>
        <taxon>Pentapetalae</taxon>
        <taxon>rosids</taxon>
        <taxon>fabids</taxon>
        <taxon>Rosales</taxon>
        <taxon>Moraceae</taxon>
        <taxon>Ficeae</taxon>
        <taxon>Ficus</taxon>
    </lineage>
</organism>
<dbReference type="AlphaFoldDB" id="A0AA88E239"/>
<evidence type="ECO:0000313" key="2">
    <source>
        <dbReference type="EMBL" id="GMN66169.1"/>
    </source>
</evidence>
<protein>
    <submittedName>
        <fullName evidence="5">Uncharacterized protein</fullName>
    </submittedName>
</protein>
<dbReference type="EMBL" id="BTGU01000294">
    <property type="protein sequence ID" value="GMN66169.1"/>
    <property type="molecule type" value="Genomic_DNA"/>
</dbReference>
<proteinExistence type="predicted"/>
<dbReference type="EMBL" id="BTGU01000297">
    <property type="protein sequence ID" value="GMN66180.1"/>
    <property type="molecule type" value="Genomic_DNA"/>
</dbReference>
<accession>A0AA88E239</accession>
<evidence type="ECO:0000313" key="5">
    <source>
        <dbReference type="EMBL" id="GMN66180.1"/>
    </source>
</evidence>
<evidence type="ECO:0000313" key="4">
    <source>
        <dbReference type="EMBL" id="GMN66175.1"/>
    </source>
</evidence>
<evidence type="ECO:0000313" key="3">
    <source>
        <dbReference type="EMBL" id="GMN66174.1"/>
    </source>
</evidence>
<sequence length="129" mass="13478">MTFVDVIICSDLKVPFPTTLGDVKTIPVFSETGRVVGCLPTRNIGRPHSSVSLGRAIYSDKAVLRAPESEYTSHHHPPPPTLARSPFAGAGDGHPPVPYTESGPTWRQSIGLVAPAGLSPSRPSGALGG</sequence>
<gene>
    <name evidence="2" type="ORF">TIFTF001_035237</name>
    <name evidence="3" type="ORF">TIFTF001_035242</name>
    <name evidence="4" type="ORF">TIFTF001_035243</name>
    <name evidence="5" type="ORF">TIFTF001_035248</name>
</gene>
<dbReference type="EMBL" id="BTGU01000295">
    <property type="protein sequence ID" value="GMN66174.1"/>
    <property type="molecule type" value="Genomic_DNA"/>
</dbReference>
<name>A0AA88E239_FICCA</name>
<keyword evidence="6" id="KW-1185">Reference proteome</keyword>
<dbReference type="EMBL" id="BTGU01000296">
    <property type="protein sequence ID" value="GMN66175.1"/>
    <property type="molecule type" value="Genomic_DNA"/>
</dbReference>
<feature type="region of interest" description="Disordered" evidence="1">
    <location>
        <begin position="67"/>
        <end position="129"/>
    </location>
</feature>